<feature type="region of interest" description="Disordered" evidence="1">
    <location>
        <begin position="376"/>
        <end position="397"/>
    </location>
</feature>
<gene>
    <name evidence="2" type="primary">P0427G12.17</name>
</gene>
<name>Q6YXT4_ORYSJ</name>
<accession>Q6YXT4</accession>
<dbReference type="Proteomes" id="UP000000763">
    <property type="component" value="Chromosome 8"/>
</dbReference>
<evidence type="ECO:0000313" key="3">
    <source>
        <dbReference type="Proteomes" id="UP000000763"/>
    </source>
</evidence>
<dbReference type="EMBL" id="AP005657">
    <property type="protein sequence ID" value="BAD10558.1"/>
    <property type="molecule type" value="Genomic_DNA"/>
</dbReference>
<evidence type="ECO:0000313" key="2">
    <source>
        <dbReference type="EMBL" id="BAD10558.1"/>
    </source>
</evidence>
<evidence type="ECO:0000256" key="1">
    <source>
        <dbReference type="SAM" id="MobiDB-lite"/>
    </source>
</evidence>
<protein>
    <submittedName>
        <fullName evidence="2">Uncharacterized protein</fullName>
    </submittedName>
</protein>
<dbReference type="AlphaFoldDB" id="Q6YXT4"/>
<organism evidence="2 3">
    <name type="scientific">Oryza sativa subsp. japonica</name>
    <name type="common">Rice</name>
    <dbReference type="NCBI Taxonomy" id="39947"/>
    <lineage>
        <taxon>Eukaryota</taxon>
        <taxon>Viridiplantae</taxon>
        <taxon>Streptophyta</taxon>
        <taxon>Embryophyta</taxon>
        <taxon>Tracheophyta</taxon>
        <taxon>Spermatophyta</taxon>
        <taxon>Magnoliopsida</taxon>
        <taxon>Liliopsida</taxon>
        <taxon>Poales</taxon>
        <taxon>Poaceae</taxon>
        <taxon>BOP clade</taxon>
        <taxon>Oryzoideae</taxon>
        <taxon>Oryzeae</taxon>
        <taxon>Oryzinae</taxon>
        <taxon>Oryza</taxon>
        <taxon>Oryza sativa</taxon>
    </lineage>
</organism>
<reference evidence="3" key="2">
    <citation type="journal article" date="2008" name="Nucleic Acids Res.">
        <title>The rice annotation project database (RAP-DB): 2008 update.</title>
        <authorList>
            <consortium name="The rice annotation project (RAP)"/>
        </authorList>
    </citation>
    <scope>GENOME REANNOTATION</scope>
    <source>
        <strain evidence="3">cv. Nipponbare</strain>
    </source>
</reference>
<sequence>MASVLERCHGVAVVAAFLPPCRHRQADADAFHLPRRHRPADELAGRAPTQVFSAHFVLTRAHPGRISQLVTHPKITLGQARLTLEFFGDRLPEKKLQLVGTSPLGHVRVSTHPKITLGQARLTLEFFGDRLPEKKLQLVGTSPLGHVRVSSASAWPPPVHTSHAHHACATATHAPVKPRESALIPFCNVPPLPGRARLHLAAFIGHRLPSQTNTSLFCTLCPHSCAPGKNFPIGHPSLNYFGDRLSEKKLQLVDMSILLILLSPRLGCHSRPPLLLVGEHGEEADAAALLPSPPPPPPCSLEPTPTHSSNLTPTLVSPCLHAVVTAFLPPCRRIWTWEELTGLPAPPPILPPPAARVALAPPLLLLSAASSSSAAPTLFPTASVTPPPHRPSSPRQL</sequence>
<reference evidence="3" key="1">
    <citation type="journal article" date="2005" name="Nature">
        <title>The map-based sequence of the rice genome.</title>
        <authorList>
            <consortium name="International rice genome sequencing project (IRGSP)"/>
            <person name="Matsumoto T."/>
            <person name="Wu J."/>
            <person name="Kanamori H."/>
            <person name="Katayose Y."/>
            <person name="Fujisawa M."/>
            <person name="Namiki N."/>
            <person name="Mizuno H."/>
            <person name="Yamamoto K."/>
            <person name="Antonio B.A."/>
            <person name="Baba T."/>
            <person name="Sakata K."/>
            <person name="Nagamura Y."/>
            <person name="Aoki H."/>
            <person name="Arikawa K."/>
            <person name="Arita K."/>
            <person name="Bito T."/>
            <person name="Chiden Y."/>
            <person name="Fujitsuka N."/>
            <person name="Fukunaka R."/>
            <person name="Hamada M."/>
            <person name="Harada C."/>
            <person name="Hayashi A."/>
            <person name="Hijishita S."/>
            <person name="Honda M."/>
            <person name="Hosokawa S."/>
            <person name="Ichikawa Y."/>
            <person name="Idonuma A."/>
            <person name="Iijima M."/>
            <person name="Ikeda M."/>
            <person name="Ikeno M."/>
            <person name="Ito K."/>
            <person name="Ito S."/>
            <person name="Ito T."/>
            <person name="Ito Y."/>
            <person name="Ito Y."/>
            <person name="Iwabuchi A."/>
            <person name="Kamiya K."/>
            <person name="Karasawa W."/>
            <person name="Kurita K."/>
            <person name="Katagiri S."/>
            <person name="Kikuta A."/>
            <person name="Kobayashi H."/>
            <person name="Kobayashi N."/>
            <person name="Machita K."/>
            <person name="Maehara T."/>
            <person name="Masukawa M."/>
            <person name="Mizubayashi T."/>
            <person name="Mukai Y."/>
            <person name="Nagasaki H."/>
            <person name="Nagata Y."/>
            <person name="Naito S."/>
            <person name="Nakashima M."/>
            <person name="Nakama Y."/>
            <person name="Nakamichi Y."/>
            <person name="Nakamura M."/>
            <person name="Meguro A."/>
            <person name="Negishi M."/>
            <person name="Ohta I."/>
            <person name="Ohta T."/>
            <person name="Okamoto M."/>
            <person name="Ono N."/>
            <person name="Saji S."/>
            <person name="Sakaguchi M."/>
            <person name="Sakai K."/>
            <person name="Shibata M."/>
            <person name="Shimokawa T."/>
            <person name="Song J."/>
            <person name="Takazaki Y."/>
            <person name="Terasawa K."/>
            <person name="Tsugane M."/>
            <person name="Tsuji K."/>
            <person name="Ueda S."/>
            <person name="Waki K."/>
            <person name="Yamagata H."/>
            <person name="Yamamoto M."/>
            <person name="Yamamoto S."/>
            <person name="Yamane H."/>
            <person name="Yoshiki S."/>
            <person name="Yoshihara R."/>
            <person name="Yukawa K."/>
            <person name="Zhong H."/>
            <person name="Yano M."/>
            <person name="Yuan Q."/>
            <person name="Ouyang S."/>
            <person name="Liu J."/>
            <person name="Jones K.M."/>
            <person name="Gansberger K."/>
            <person name="Moffat K."/>
            <person name="Hill J."/>
            <person name="Bera J."/>
            <person name="Fadrosh D."/>
            <person name="Jin S."/>
            <person name="Johri S."/>
            <person name="Kim M."/>
            <person name="Overton L."/>
            <person name="Reardon M."/>
            <person name="Tsitrin T."/>
            <person name="Vuong H."/>
            <person name="Weaver B."/>
            <person name="Ciecko A."/>
            <person name="Tallon L."/>
            <person name="Jackson J."/>
            <person name="Pai G."/>
            <person name="Aken S.V."/>
            <person name="Utterback T."/>
            <person name="Reidmuller S."/>
            <person name="Feldblyum T."/>
            <person name="Hsiao J."/>
            <person name="Zismann V."/>
            <person name="Iobst S."/>
            <person name="de Vazeille A.R."/>
            <person name="Buell C.R."/>
            <person name="Ying K."/>
            <person name="Li Y."/>
            <person name="Lu T."/>
            <person name="Huang Y."/>
            <person name="Zhao Q."/>
            <person name="Feng Q."/>
            <person name="Zhang L."/>
            <person name="Zhu J."/>
            <person name="Weng Q."/>
            <person name="Mu J."/>
            <person name="Lu Y."/>
            <person name="Fan D."/>
            <person name="Liu Y."/>
            <person name="Guan J."/>
            <person name="Zhang Y."/>
            <person name="Yu S."/>
            <person name="Liu X."/>
            <person name="Zhang Y."/>
            <person name="Hong G."/>
            <person name="Han B."/>
            <person name="Choisne N."/>
            <person name="Demange N."/>
            <person name="Orjeda G."/>
            <person name="Samain S."/>
            <person name="Cattolico L."/>
            <person name="Pelletier E."/>
            <person name="Couloux A."/>
            <person name="Segurens B."/>
            <person name="Wincker P."/>
            <person name="D'Hont A."/>
            <person name="Scarpelli C."/>
            <person name="Weissenbach J."/>
            <person name="Salanoubat M."/>
            <person name="Quetier F."/>
            <person name="Yu Y."/>
            <person name="Kim H.R."/>
            <person name="Rambo T."/>
            <person name="Currie J."/>
            <person name="Collura K."/>
            <person name="Luo M."/>
            <person name="Yang T."/>
            <person name="Ammiraju J.S.S."/>
            <person name="Engler F."/>
            <person name="Soderlund C."/>
            <person name="Wing R.A."/>
            <person name="Palmer L.E."/>
            <person name="de la Bastide M."/>
            <person name="Spiegel L."/>
            <person name="Nascimento L."/>
            <person name="Zutavern T."/>
            <person name="O'Shaughnessy A."/>
            <person name="Dike S."/>
            <person name="Dedhia N."/>
            <person name="Preston R."/>
            <person name="Balija V."/>
            <person name="McCombie W.R."/>
            <person name="Chow T."/>
            <person name="Chen H."/>
            <person name="Chung M."/>
            <person name="Chen C."/>
            <person name="Shaw J."/>
            <person name="Wu H."/>
            <person name="Hsiao K."/>
            <person name="Chao Y."/>
            <person name="Chu M."/>
            <person name="Cheng C."/>
            <person name="Hour A."/>
            <person name="Lee P."/>
            <person name="Lin S."/>
            <person name="Lin Y."/>
            <person name="Liou J."/>
            <person name="Liu S."/>
            <person name="Hsing Y."/>
            <person name="Raghuvanshi S."/>
            <person name="Mohanty A."/>
            <person name="Bharti A.K."/>
            <person name="Gaur A."/>
            <person name="Gupta V."/>
            <person name="Kumar D."/>
            <person name="Ravi V."/>
            <person name="Vij S."/>
            <person name="Kapur A."/>
            <person name="Khurana P."/>
            <person name="Khurana P."/>
            <person name="Khurana J.P."/>
            <person name="Tyagi A.K."/>
            <person name="Gaikwad K."/>
            <person name="Singh A."/>
            <person name="Dalal V."/>
            <person name="Srivastava S."/>
            <person name="Dixit A."/>
            <person name="Pal A.K."/>
            <person name="Ghazi I.A."/>
            <person name="Yadav M."/>
            <person name="Pandit A."/>
            <person name="Bhargava A."/>
            <person name="Sureshbabu K."/>
            <person name="Batra K."/>
            <person name="Sharma T.R."/>
            <person name="Mohapatra T."/>
            <person name="Singh N.K."/>
            <person name="Messing J."/>
            <person name="Nelson A.B."/>
            <person name="Fuks G."/>
            <person name="Kavchok S."/>
            <person name="Keizer G."/>
            <person name="Linton E."/>
            <person name="Llaca V."/>
            <person name="Song R."/>
            <person name="Tanyolac B."/>
            <person name="Young S."/>
            <person name="Ho-Il K."/>
            <person name="Hahn J.H."/>
            <person name="Sangsakoo G."/>
            <person name="Vanavichit A."/>
            <person name="de Mattos Luiz.A.T."/>
            <person name="Zimmer P.D."/>
            <person name="Malone G."/>
            <person name="Dellagostin O."/>
            <person name="de Oliveira A.C."/>
            <person name="Bevan M."/>
            <person name="Bancroft I."/>
            <person name="Minx P."/>
            <person name="Cordum H."/>
            <person name="Wilson R."/>
            <person name="Cheng Z."/>
            <person name="Jin W."/>
            <person name="Jiang J."/>
            <person name="Leong S.A."/>
            <person name="Iwama H."/>
            <person name="Gojobori T."/>
            <person name="Itoh T."/>
            <person name="Niimura Y."/>
            <person name="Fujii Y."/>
            <person name="Habara T."/>
            <person name="Sakai H."/>
            <person name="Sato Y."/>
            <person name="Wilson G."/>
            <person name="Kumar K."/>
            <person name="McCouch S."/>
            <person name="Juretic N."/>
            <person name="Hoen D."/>
            <person name="Wright S."/>
            <person name="Bruskiewich R."/>
            <person name="Bureau T."/>
            <person name="Miyao A."/>
            <person name="Hirochika H."/>
            <person name="Nishikawa T."/>
            <person name="Kadowaki K."/>
            <person name="Sugiura M."/>
            <person name="Burr B."/>
            <person name="Sasaki T."/>
        </authorList>
    </citation>
    <scope>NUCLEOTIDE SEQUENCE [LARGE SCALE GENOMIC DNA]</scope>
    <source>
        <strain evidence="3">cv. Nipponbare</strain>
    </source>
</reference>
<proteinExistence type="predicted"/>